<dbReference type="Proteomes" id="UP000580891">
    <property type="component" value="Unassembled WGS sequence"/>
</dbReference>
<keyword evidence="5" id="KW-1185">Reference proteome</keyword>
<dbReference type="InterPro" id="IPR036291">
    <property type="entry name" value="NAD(P)-bd_dom_sf"/>
</dbReference>
<dbReference type="PANTHER" id="PTHR11092:SF0">
    <property type="entry name" value="EPIMERASE FAMILY PROTEIN SDR39U1"/>
    <property type="match status" value="1"/>
</dbReference>
<evidence type="ECO:0000313" key="5">
    <source>
        <dbReference type="Proteomes" id="UP000580891"/>
    </source>
</evidence>
<dbReference type="Pfam" id="PF08338">
    <property type="entry name" value="DUF1731"/>
    <property type="match status" value="1"/>
</dbReference>
<evidence type="ECO:0000259" key="2">
    <source>
        <dbReference type="Pfam" id="PF01370"/>
    </source>
</evidence>
<comment type="similarity">
    <text evidence="1">Belongs to the NAD(P)-dependent epimerase/dehydratase family. SDR39U1 subfamily.</text>
</comment>
<evidence type="ECO:0000313" key="4">
    <source>
        <dbReference type="EMBL" id="MBA2872622.1"/>
    </source>
</evidence>
<dbReference type="SUPFAM" id="SSF51735">
    <property type="entry name" value="NAD(P)-binding Rossmann-fold domains"/>
    <property type="match status" value="1"/>
</dbReference>
<dbReference type="EMBL" id="JACDUU010000007">
    <property type="protein sequence ID" value="MBA2872622.1"/>
    <property type="molecule type" value="Genomic_DNA"/>
</dbReference>
<evidence type="ECO:0008006" key="6">
    <source>
        <dbReference type="Google" id="ProtNLM"/>
    </source>
</evidence>
<dbReference type="Pfam" id="PF01370">
    <property type="entry name" value="Epimerase"/>
    <property type="match status" value="1"/>
</dbReference>
<gene>
    <name evidence="4" type="ORF">HNQ85_002933</name>
</gene>
<dbReference type="RefSeq" id="WP_181538374.1">
    <property type="nucleotide sequence ID" value="NZ_JACDUU010000007.1"/>
</dbReference>
<organism evidence="4 5">
    <name type="scientific">[Anoxybacillus] calidus</name>
    <dbReference type="NCBI Taxonomy" id="575178"/>
    <lineage>
        <taxon>Bacteria</taxon>
        <taxon>Bacillati</taxon>
        <taxon>Bacillota</taxon>
        <taxon>Bacilli</taxon>
        <taxon>Bacillales</taxon>
        <taxon>Anoxybacillaceae</taxon>
        <taxon>Paranoxybacillus</taxon>
    </lineage>
</organism>
<reference evidence="4 5" key="1">
    <citation type="submission" date="2020-07" db="EMBL/GenBank/DDBJ databases">
        <title>Genomic Encyclopedia of Type Strains, Phase IV (KMG-IV): sequencing the most valuable type-strain genomes for metagenomic binning, comparative biology and taxonomic classification.</title>
        <authorList>
            <person name="Goeker M."/>
        </authorList>
    </citation>
    <scope>NUCLEOTIDE SEQUENCE [LARGE SCALE GENOMIC DNA]</scope>
    <source>
        <strain evidence="4 5">DSM 25220</strain>
    </source>
</reference>
<comment type="caution">
    <text evidence="4">The sequence shown here is derived from an EMBL/GenBank/DDBJ whole genome shotgun (WGS) entry which is preliminary data.</text>
</comment>
<feature type="domain" description="DUF1731" evidence="3">
    <location>
        <begin position="252"/>
        <end position="298"/>
    </location>
</feature>
<dbReference type="InterPro" id="IPR010099">
    <property type="entry name" value="SDR39U1"/>
</dbReference>
<name>A0A7V9Z282_9BACL</name>
<accession>A0A7V9Z282</accession>
<dbReference type="NCBIfam" id="TIGR01777">
    <property type="entry name" value="yfcH"/>
    <property type="match status" value="1"/>
</dbReference>
<dbReference type="InterPro" id="IPR013549">
    <property type="entry name" value="DUF1731"/>
</dbReference>
<dbReference type="InterPro" id="IPR001509">
    <property type="entry name" value="Epimerase_deHydtase"/>
</dbReference>
<dbReference type="CDD" id="cd05242">
    <property type="entry name" value="SDR_a8"/>
    <property type="match status" value="1"/>
</dbReference>
<feature type="domain" description="NAD-dependent epimerase/dehydratase" evidence="2">
    <location>
        <begin position="3"/>
        <end position="225"/>
    </location>
</feature>
<evidence type="ECO:0000259" key="3">
    <source>
        <dbReference type="Pfam" id="PF08338"/>
    </source>
</evidence>
<dbReference type="Gene3D" id="3.40.50.720">
    <property type="entry name" value="NAD(P)-binding Rossmann-like Domain"/>
    <property type="match status" value="1"/>
</dbReference>
<dbReference type="AlphaFoldDB" id="A0A7V9Z282"/>
<proteinExistence type="inferred from homology"/>
<sequence>MKIAIAGGTGFVGKALTSYLEKQGHDVYILTRKARPSTNDRIHYIEWLTPESQPEKYISSLDAFINLAGESINSGRWTEKRKQRIMNSRLSATKAVLELMTKLEHKPEVLINASAIGIYGTSWNEVFTESSTKTVNDFLARTVIAWEEEAKKAEQLGVRTVFTRFGIILGKEEGALPRIVLPYKLFIGGTVGSGDQWLSWVHIKDVVRSIEFILNTQNISGAVNITAPHPTKMKEFGQTVAKVLHRPHWLPVPDFALRLLLGEMSILVLEGQQVLPEKLQKLGFNFSFPYLEEALYDILQS</sequence>
<evidence type="ECO:0000256" key="1">
    <source>
        <dbReference type="ARBA" id="ARBA00009353"/>
    </source>
</evidence>
<dbReference type="PANTHER" id="PTHR11092">
    <property type="entry name" value="SUGAR NUCLEOTIDE EPIMERASE RELATED"/>
    <property type="match status" value="1"/>
</dbReference>
<protein>
    <recommendedName>
        <fullName evidence="6">TIGR01777 family protein</fullName>
    </recommendedName>
</protein>